<dbReference type="InterPro" id="IPR015424">
    <property type="entry name" value="PyrdxlP-dep_Trfase"/>
</dbReference>
<dbReference type="PANTHER" id="PTHR11986">
    <property type="entry name" value="AMINOTRANSFERASE CLASS III"/>
    <property type="match status" value="1"/>
</dbReference>
<dbReference type="InterPro" id="IPR049704">
    <property type="entry name" value="Aminotrans_3_PPA_site"/>
</dbReference>
<organism evidence="7">
    <name type="scientific">uncultured Gemmatimonadota bacterium</name>
    <dbReference type="NCBI Taxonomy" id="203437"/>
    <lineage>
        <taxon>Bacteria</taxon>
        <taxon>Pseudomonadati</taxon>
        <taxon>Gemmatimonadota</taxon>
        <taxon>environmental samples</taxon>
    </lineage>
</organism>
<dbReference type="InterPro" id="IPR015422">
    <property type="entry name" value="PyrdxlP-dep_Trfase_small"/>
</dbReference>
<dbReference type="InterPro" id="IPR005814">
    <property type="entry name" value="Aminotrans_3"/>
</dbReference>
<dbReference type="FunFam" id="3.40.640.10:FF:000004">
    <property type="entry name" value="Acetylornithine aminotransferase"/>
    <property type="match status" value="1"/>
</dbReference>
<protein>
    <submittedName>
        <fullName evidence="7">Adenosylmethionine-8-amino-7-oxononanoate aminotransferase</fullName>
        <ecNumber evidence="7">2.6.1.62</ecNumber>
    </submittedName>
</protein>
<evidence type="ECO:0000256" key="4">
    <source>
        <dbReference type="ARBA" id="ARBA00022898"/>
    </source>
</evidence>
<evidence type="ECO:0000256" key="2">
    <source>
        <dbReference type="ARBA" id="ARBA00022576"/>
    </source>
</evidence>
<keyword evidence="2 7" id="KW-0032">Aminotransferase</keyword>
<dbReference type="AlphaFoldDB" id="A0A6J4KK77"/>
<dbReference type="EMBL" id="CADCTW010000059">
    <property type="protein sequence ID" value="CAA9308326.1"/>
    <property type="molecule type" value="Genomic_DNA"/>
</dbReference>
<dbReference type="SUPFAM" id="SSF53383">
    <property type="entry name" value="PLP-dependent transferases"/>
    <property type="match status" value="1"/>
</dbReference>
<evidence type="ECO:0000256" key="1">
    <source>
        <dbReference type="ARBA" id="ARBA00001933"/>
    </source>
</evidence>
<evidence type="ECO:0000256" key="6">
    <source>
        <dbReference type="SAM" id="MobiDB-lite"/>
    </source>
</evidence>
<feature type="region of interest" description="Disordered" evidence="6">
    <location>
        <begin position="1"/>
        <end position="24"/>
    </location>
</feature>
<dbReference type="PANTHER" id="PTHR11986:SF79">
    <property type="entry name" value="ACETYLORNITHINE AMINOTRANSFERASE, MITOCHONDRIAL"/>
    <property type="match status" value="1"/>
</dbReference>
<proteinExistence type="inferred from homology"/>
<dbReference type="GO" id="GO:0030170">
    <property type="term" value="F:pyridoxal phosphate binding"/>
    <property type="evidence" value="ECO:0007669"/>
    <property type="project" value="InterPro"/>
</dbReference>
<dbReference type="InterPro" id="IPR050103">
    <property type="entry name" value="Class-III_PLP-dep_AT"/>
</dbReference>
<keyword evidence="4 5" id="KW-0663">Pyridoxal phosphate</keyword>
<dbReference type="CDD" id="cd00610">
    <property type="entry name" value="OAT_like"/>
    <property type="match status" value="1"/>
</dbReference>
<dbReference type="GO" id="GO:0042802">
    <property type="term" value="F:identical protein binding"/>
    <property type="evidence" value="ECO:0007669"/>
    <property type="project" value="TreeGrafter"/>
</dbReference>
<dbReference type="EC" id="2.6.1.62" evidence="7"/>
<sequence>MEPLKSGTEAFGAQLPSIPEPPPGPVSRRLAGELARYESPNVTYLAEDFPVFWEEARGANVRDVDGNVFVDLTAAFAVAGAGHGHPRIVEAVQRQAGRLLHGMGDVHPPAIKAELLRALAEVAPGGLTRSVLANSGAEAVEAALKTAAIATGKPRVLAFHGGYHGLTYGALAVSGREDFRSPFAAQLMNNAVFAPYPYACRSPFGREPEAVGAATLRYVEHLLDTPGTASEGIGAILVEAVQGRGGDVVPPAGFLPGLRRICDERGMLLIVDEIYTGFGRTGRWFACEHTGVVPDLMTVGKALTGGFPFAACIGTDAAMEAWPRSRGEAIHTSTFLGNPVGCAAALASIAVLRDERLVERSAELGGRMIERLRAMTADHPRVAEVRGLGMMIGLEMVRDRETREPAPELSGRVVVEGLRRGLLLLGGGLYGNVLSLSPPFVITEEQVDFALATLAGILEGIR</sequence>
<dbReference type="Gene3D" id="3.90.1150.10">
    <property type="entry name" value="Aspartate Aminotransferase, domain 1"/>
    <property type="match status" value="1"/>
</dbReference>
<keyword evidence="3 7" id="KW-0808">Transferase</keyword>
<comment type="similarity">
    <text evidence="5">Belongs to the class-III pyridoxal-phosphate-dependent aminotransferase family.</text>
</comment>
<accession>A0A6J4KK77</accession>
<dbReference type="GO" id="GO:0004015">
    <property type="term" value="F:adenosylmethionine-8-amino-7-oxononanoate transaminase activity"/>
    <property type="evidence" value="ECO:0007669"/>
    <property type="project" value="UniProtKB-EC"/>
</dbReference>
<dbReference type="Gene3D" id="3.40.640.10">
    <property type="entry name" value="Type I PLP-dependent aspartate aminotransferase-like (Major domain)"/>
    <property type="match status" value="1"/>
</dbReference>
<evidence type="ECO:0000256" key="5">
    <source>
        <dbReference type="RuleBase" id="RU003560"/>
    </source>
</evidence>
<name>A0A6J4KK77_9BACT</name>
<dbReference type="PROSITE" id="PS00600">
    <property type="entry name" value="AA_TRANSFER_CLASS_3"/>
    <property type="match status" value="1"/>
</dbReference>
<gene>
    <name evidence="7" type="ORF">AVDCRST_MAG68-1040</name>
</gene>
<dbReference type="Pfam" id="PF00202">
    <property type="entry name" value="Aminotran_3"/>
    <property type="match status" value="1"/>
</dbReference>
<dbReference type="PIRSF" id="PIRSF000521">
    <property type="entry name" value="Transaminase_4ab_Lys_Orn"/>
    <property type="match status" value="1"/>
</dbReference>
<comment type="cofactor">
    <cofactor evidence="1">
        <name>pyridoxal 5'-phosphate</name>
        <dbReference type="ChEBI" id="CHEBI:597326"/>
    </cofactor>
</comment>
<evidence type="ECO:0000313" key="7">
    <source>
        <dbReference type="EMBL" id="CAA9308326.1"/>
    </source>
</evidence>
<evidence type="ECO:0000256" key="3">
    <source>
        <dbReference type="ARBA" id="ARBA00022679"/>
    </source>
</evidence>
<reference evidence="7" key="1">
    <citation type="submission" date="2020-02" db="EMBL/GenBank/DDBJ databases">
        <authorList>
            <person name="Meier V. D."/>
        </authorList>
    </citation>
    <scope>NUCLEOTIDE SEQUENCE</scope>
    <source>
        <strain evidence="7">AVDCRST_MAG68</strain>
    </source>
</reference>
<dbReference type="InterPro" id="IPR015421">
    <property type="entry name" value="PyrdxlP-dep_Trfase_major"/>
</dbReference>